<evidence type="ECO:0000256" key="1">
    <source>
        <dbReference type="SAM" id="SignalP"/>
    </source>
</evidence>
<accession>A0A4T0W4S3</accession>
<feature type="chain" id="PRO_5020435514" evidence="1">
    <location>
        <begin position="19"/>
        <end position="150"/>
    </location>
</feature>
<proteinExistence type="predicted"/>
<dbReference type="EMBL" id="MWPZ01000004">
    <property type="protein sequence ID" value="TID00309.1"/>
    <property type="molecule type" value="Genomic_DNA"/>
</dbReference>
<protein>
    <submittedName>
        <fullName evidence="2">Uncharacterized protein</fullName>
    </submittedName>
</protein>
<gene>
    <name evidence="2" type="ORF">CH35J_005072</name>
</gene>
<dbReference type="AlphaFoldDB" id="A0A4T0W4S3"/>
<organism evidence="2 3">
    <name type="scientific">Colletotrichum higginsianum</name>
    <dbReference type="NCBI Taxonomy" id="80884"/>
    <lineage>
        <taxon>Eukaryota</taxon>
        <taxon>Fungi</taxon>
        <taxon>Dikarya</taxon>
        <taxon>Ascomycota</taxon>
        <taxon>Pezizomycotina</taxon>
        <taxon>Sordariomycetes</taxon>
        <taxon>Hypocreomycetidae</taxon>
        <taxon>Glomerellales</taxon>
        <taxon>Glomerellaceae</taxon>
        <taxon>Colletotrichum</taxon>
        <taxon>Colletotrichum destructivum species complex</taxon>
    </lineage>
</organism>
<dbReference type="OrthoDB" id="4860686at2759"/>
<name>A0A4T0W4S3_9PEZI</name>
<dbReference type="Proteomes" id="UP000305883">
    <property type="component" value="Unassembled WGS sequence"/>
</dbReference>
<feature type="signal peptide" evidence="1">
    <location>
        <begin position="1"/>
        <end position="18"/>
    </location>
</feature>
<comment type="caution">
    <text evidence="2">The sequence shown here is derived from an EMBL/GenBank/DDBJ whole genome shotgun (WGS) entry which is preliminary data.</text>
</comment>
<evidence type="ECO:0000313" key="3">
    <source>
        <dbReference type="Proteomes" id="UP000305883"/>
    </source>
</evidence>
<evidence type="ECO:0000313" key="2">
    <source>
        <dbReference type="EMBL" id="TID00309.1"/>
    </source>
</evidence>
<reference evidence="2 3" key="1">
    <citation type="journal article" date="2019" name="Genome Biol. Evol.">
        <title>Genomic Plasticity Mediated by Transposable Elements in the Plant Pathogenic Fungus Colletotrichum higginsianum.</title>
        <authorList>
            <person name="Tsushima A."/>
            <person name="Gan P."/>
            <person name="Kumakura N."/>
            <person name="Narusaka M."/>
            <person name="Takano Y."/>
            <person name="Narusaka Y."/>
            <person name="Shirasu K."/>
        </authorList>
    </citation>
    <scope>NUCLEOTIDE SEQUENCE [LARGE SCALE GENOMIC DNA]</scope>
    <source>
        <strain evidence="2 3">MAFF305635-RFP</strain>
    </source>
</reference>
<sequence length="150" mass="16218">MRFEVATLIAALATTSVADLLWAVVECDWNGNCNRVHSTFYTSYGSYNVDASDGCRGTSVPGMTEFCLDWSRSRGHFKYSHQSFKRCLVMTGITTLNPPGSSTSSWEERACTWRLPAAEEASNPANGTAETTVSVVAENPVPVATGAPQQ</sequence>
<keyword evidence="1" id="KW-0732">Signal</keyword>